<dbReference type="EMBL" id="WWEO01000034">
    <property type="protein sequence ID" value="NCD68104.1"/>
    <property type="molecule type" value="Genomic_DNA"/>
</dbReference>
<dbReference type="RefSeq" id="WP_166584130.1">
    <property type="nucleotide sequence ID" value="NZ_WWEO01000034.1"/>
</dbReference>
<dbReference type="Gene3D" id="1.10.1740.10">
    <property type="match status" value="1"/>
</dbReference>
<evidence type="ECO:0000259" key="6">
    <source>
        <dbReference type="Pfam" id="PF08281"/>
    </source>
</evidence>
<dbReference type="NCBIfam" id="TIGR02985">
    <property type="entry name" value="Sig70_bacteroi1"/>
    <property type="match status" value="1"/>
</dbReference>
<dbReference type="SUPFAM" id="SSF88946">
    <property type="entry name" value="Sigma2 domain of RNA polymerase sigma factors"/>
    <property type="match status" value="1"/>
</dbReference>
<dbReference type="InterPro" id="IPR039425">
    <property type="entry name" value="RNA_pol_sigma-70-like"/>
</dbReference>
<dbReference type="SUPFAM" id="SSF88659">
    <property type="entry name" value="Sigma3 and sigma4 domains of RNA polymerase sigma factors"/>
    <property type="match status" value="1"/>
</dbReference>
<reference evidence="7" key="2">
    <citation type="submission" date="2020-10" db="EMBL/GenBank/DDBJ databases">
        <title>Mucilaginibacter sp. nov., isolated from soil.</title>
        <authorList>
            <person name="Jeon C.O."/>
        </authorList>
    </citation>
    <scope>NUCLEOTIDE SEQUENCE</scope>
    <source>
        <strain evidence="7">R11</strain>
    </source>
</reference>
<evidence type="ECO:0000313" key="8">
    <source>
        <dbReference type="Proteomes" id="UP000638732"/>
    </source>
</evidence>
<keyword evidence="4" id="KW-0804">Transcription</keyword>
<dbReference type="GO" id="GO:0016987">
    <property type="term" value="F:sigma factor activity"/>
    <property type="evidence" value="ECO:0007669"/>
    <property type="project" value="UniProtKB-KW"/>
</dbReference>
<evidence type="ECO:0000313" key="7">
    <source>
        <dbReference type="EMBL" id="NCD68104.1"/>
    </source>
</evidence>
<sequence>MAGHKNLSDDELLKLLKASDHAAFNEIYHRYFRLLYIHAYKKIDDEDLAKDVVQDIFTSLWSKRELDLQINNLPAYFIGAVRNKIFDLYAHQKVKQDHLASLQAFLEAKPVISTDHHIREVQLQAYIDQQIRQLPSKMRVIFEMNRKEDLSYKEIAERLETSENNVSKQVNNALRILRTKMGLLFFMLF</sequence>
<keyword evidence="3" id="KW-0731">Sigma factor</keyword>
<dbReference type="Pfam" id="PF04542">
    <property type="entry name" value="Sigma70_r2"/>
    <property type="match status" value="1"/>
</dbReference>
<dbReference type="InterPro" id="IPR013324">
    <property type="entry name" value="RNA_pol_sigma_r3/r4-like"/>
</dbReference>
<dbReference type="Pfam" id="PF08281">
    <property type="entry name" value="Sigma70_r4_2"/>
    <property type="match status" value="1"/>
</dbReference>
<comment type="caution">
    <text evidence="7">The sequence shown here is derived from an EMBL/GenBank/DDBJ whole genome shotgun (WGS) entry which is preliminary data.</text>
</comment>
<proteinExistence type="inferred from homology"/>
<dbReference type="InterPro" id="IPR013325">
    <property type="entry name" value="RNA_pol_sigma_r2"/>
</dbReference>
<dbReference type="InterPro" id="IPR014327">
    <property type="entry name" value="RNA_pol_sigma70_bacteroid"/>
</dbReference>
<evidence type="ECO:0000256" key="3">
    <source>
        <dbReference type="ARBA" id="ARBA00023082"/>
    </source>
</evidence>
<dbReference type="NCBIfam" id="TIGR02937">
    <property type="entry name" value="sigma70-ECF"/>
    <property type="match status" value="1"/>
</dbReference>
<dbReference type="InterPro" id="IPR007627">
    <property type="entry name" value="RNA_pol_sigma70_r2"/>
</dbReference>
<dbReference type="Proteomes" id="UP000638732">
    <property type="component" value="Unassembled WGS sequence"/>
</dbReference>
<dbReference type="GO" id="GO:0003677">
    <property type="term" value="F:DNA binding"/>
    <property type="evidence" value="ECO:0007669"/>
    <property type="project" value="InterPro"/>
</dbReference>
<organism evidence="7 8">
    <name type="scientific">Mucilaginibacter agri</name>
    <dbReference type="NCBI Taxonomy" id="2695265"/>
    <lineage>
        <taxon>Bacteria</taxon>
        <taxon>Pseudomonadati</taxon>
        <taxon>Bacteroidota</taxon>
        <taxon>Sphingobacteriia</taxon>
        <taxon>Sphingobacteriales</taxon>
        <taxon>Sphingobacteriaceae</taxon>
        <taxon>Mucilaginibacter</taxon>
    </lineage>
</organism>
<dbReference type="Gene3D" id="1.10.10.10">
    <property type="entry name" value="Winged helix-like DNA-binding domain superfamily/Winged helix DNA-binding domain"/>
    <property type="match status" value="1"/>
</dbReference>
<feature type="domain" description="RNA polymerase sigma-70 region 2" evidence="5">
    <location>
        <begin position="27"/>
        <end position="92"/>
    </location>
</feature>
<feature type="domain" description="RNA polymerase sigma factor 70 region 4 type 2" evidence="6">
    <location>
        <begin position="126"/>
        <end position="175"/>
    </location>
</feature>
<evidence type="ECO:0000256" key="2">
    <source>
        <dbReference type="ARBA" id="ARBA00023015"/>
    </source>
</evidence>
<dbReference type="GO" id="GO:0006352">
    <property type="term" value="P:DNA-templated transcription initiation"/>
    <property type="evidence" value="ECO:0007669"/>
    <property type="project" value="InterPro"/>
</dbReference>
<evidence type="ECO:0000259" key="5">
    <source>
        <dbReference type="Pfam" id="PF04542"/>
    </source>
</evidence>
<dbReference type="PANTHER" id="PTHR43133">
    <property type="entry name" value="RNA POLYMERASE ECF-TYPE SIGMA FACTO"/>
    <property type="match status" value="1"/>
</dbReference>
<dbReference type="InterPro" id="IPR014284">
    <property type="entry name" value="RNA_pol_sigma-70_dom"/>
</dbReference>
<comment type="similarity">
    <text evidence="1">Belongs to the sigma-70 factor family. ECF subfamily.</text>
</comment>
<accession>A0A965ZBR2</accession>
<dbReference type="PANTHER" id="PTHR43133:SF46">
    <property type="entry name" value="RNA POLYMERASE SIGMA-70 FACTOR ECF SUBFAMILY"/>
    <property type="match status" value="1"/>
</dbReference>
<keyword evidence="8" id="KW-1185">Reference proteome</keyword>
<dbReference type="InterPro" id="IPR036388">
    <property type="entry name" value="WH-like_DNA-bd_sf"/>
</dbReference>
<name>A0A965ZBR2_9SPHI</name>
<protein>
    <submittedName>
        <fullName evidence="7">RNA polymerase sigma-70 factor</fullName>
    </submittedName>
</protein>
<evidence type="ECO:0000256" key="4">
    <source>
        <dbReference type="ARBA" id="ARBA00023163"/>
    </source>
</evidence>
<dbReference type="AlphaFoldDB" id="A0A965ZBR2"/>
<reference evidence="7" key="1">
    <citation type="submission" date="2020-01" db="EMBL/GenBank/DDBJ databases">
        <authorList>
            <person name="Seo Y.L."/>
        </authorList>
    </citation>
    <scope>NUCLEOTIDE SEQUENCE</scope>
    <source>
        <strain evidence="7">R11</strain>
    </source>
</reference>
<keyword evidence="2" id="KW-0805">Transcription regulation</keyword>
<evidence type="ECO:0000256" key="1">
    <source>
        <dbReference type="ARBA" id="ARBA00010641"/>
    </source>
</evidence>
<dbReference type="InterPro" id="IPR013249">
    <property type="entry name" value="RNA_pol_sigma70_r4_t2"/>
</dbReference>
<gene>
    <name evidence="7" type="ORF">GSY63_01900</name>
</gene>